<feature type="signal peptide" evidence="1">
    <location>
        <begin position="1"/>
        <end position="18"/>
    </location>
</feature>
<keyword evidence="1" id="KW-0732">Signal</keyword>
<organism evidence="2 3">
    <name type="scientific">Papaver somniferum</name>
    <name type="common">Opium poppy</name>
    <dbReference type="NCBI Taxonomy" id="3469"/>
    <lineage>
        <taxon>Eukaryota</taxon>
        <taxon>Viridiplantae</taxon>
        <taxon>Streptophyta</taxon>
        <taxon>Embryophyta</taxon>
        <taxon>Tracheophyta</taxon>
        <taxon>Spermatophyta</taxon>
        <taxon>Magnoliopsida</taxon>
        <taxon>Ranunculales</taxon>
        <taxon>Papaveraceae</taxon>
        <taxon>Papaveroideae</taxon>
        <taxon>Papaver</taxon>
    </lineage>
</organism>
<name>A0A4Y7KXB4_PAPSO</name>
<proteinExistence type="predicted"/>
<dbReference type="AlphaFoldDB" id="A0A4Y7KXB4"/>
<dbReference type="Proteomes" id="UP000316621">
    <property type="component" value="Chromosome 9"/>
</dbReference>
<reference evidence="2 3" key="1">
    <citation type="journal article" date="2018" name="Science">
        <title>The opium poppy genome and morphinan production.</title>
        <authorList>
            <person name="Guo L."/>
            <person name="Winzer T."/>
            <person name="Yang X."/>
            <person name="Li Y."/>
            <person name="Ning Z."/>
            <person name="He Z."/>
            <person name="Teodor R."/>
            <person name="Lu Y."/>
            <person name="Bowser T.A."/>
            <person name="Graham I.A."/>
            <person name="Ye K."/>
        </authorList>
    </citation>
    <scope>NUCLEOTIDE SEQUENCE [LARGE SCALE GENOMIC DNA]</scope>
    <source>
        <strain evidence="3">cv. HN1</strain>
        <tissue evidence="2">Leaves</tissue>
    </source>
</reference>
<feature type="chain" id="PRO_5021431772" evidence="1">
    <location>
        <begin position="19"/>
        <end position="149"/>
    </location>
</feature>
<sequence length="149" mass="15490">MSAALLFVTARVVVCSKATTSASYVDYYVLQLPIPAPLEAATTGAITMPPAAEKATATTMTTATATTTTTVTTAMTVVATTMATMTSSSYIRGDGAASIVKAVKPKRFQAADIQTAAGWGMVAFTGALWVVQPFGWIKKTSIDKPEEAQ</sequence>
<evidence type="ECO:0000256" key="1">
    <source>
        <dbReference type="SAM" id="SignalP"/>
    </source>
</evidence>
<evidence type="ECO:0000313" key="2">
    <source>
        <dbReference type="EMBL" id="RZC77963.1"/>
    </source>
</evidence>
<dbReference type="STRING" id="3469.A0A4Y7KXB4"/>
<dbReference type="Gramene" id="RZC77963">
    <property type="protein sequence ID" value="RZC77963"/>
    <property type="gene ID" value="C5167_002152"/>
</dbReference>
<protein>
    <submittedName>
        <fullName evidence="2">Uncharacterized protein</fullName>
    </submittedName>
</protein>
<keyword evidence="3" id="KW-1185">Reference proteome</keyword>
<gene>
    <name evidence="2" type="ORF">C5167_002152</name>
</gene>
<dbReference type="EMBL" id="CM010723">
    <property type="protein sequence ID" value="RZC77963.1"/>
    <property type="molecule type" value="Genomic_DNA"/>
</dbReference>
<evidence type="ECO:0000313" key="3">
    <source>
        <dbReference type="Proteomes" id="UP000316621"/>
    </source>
</evidence>
<accession>A0A4Y7KXB4</accession>